<evidence type="ECO:0000256" key="1">
    <source>
        <dbReference type="ARBA" id="ARBA00023319"/>
    </source>
</evidence>
<feature type="chain" id="PRO_5044797539" description="Ig-like domain-containing protein" evidence="3">
    <location>
        <begin position="18"/>
        <end position="417"/>
    </location>
</feature>
<dbReference type="Proteomes" id="UP001557470">
    <property type="component" value="Unassembled WGS sequence"/>
</dbReference>
<keyword evidence="2" id="KW-0472">Membrane</keyword>
<name>A0ABD0WGS4_UMBPY</name>
<feature type="domain" description="Ig-like" evidence="4">
    <location>
        <begin position="138"/>
        <end position="268"/>
    </location>
</feature>
<proteinExistence type="predicted"/>
<evidence type="ECO:0000313" key="5">
    <source>
        <dbReference type="EMBL" id="KAL0970336.1"/>
    </source>
</evidence>
<evidence type="ECO:0000259" key="4">
    <source>
        <dbReference type="PROSITE" id="PS50835"/>
    </source>
</evidence>
<dbReference type="InterPro" id="IPR013106">
    <property type="entry name" value="Ig_V-set"/>
</dbReference>
<sequence>MNIFAVVCFILHTGALGFLQVQWLPCKLNDEYVWKNDKGQTEIESIYRDAVLHFGNLRDSSLYPDTITFLVAASKVDMRKYVEGPVDQLQCEISRYSKGLSRVRWPSLGGTEHDVWFTCTLRHIAGLFNVTSYLRVTPATTMSPHQPDIHSWITLGDNEKLSASAVMVVLTRTPSVWVGLLKQQTLHCQFAVDHKTSHLTVEWYLMKHGQQTRLYSYSSSSGQTEGSGVAVDGIARGNASLTLPLTEMSSEGTYLCSVRVPPLNGSVTIALHVMESPQVSLTIEQGSFPRVWCEAMGYYPLDVEIELFKETSSGEHPKKLKNVIHRSHTKHKNGTFSLPAFVRLQPSPLEPGCGVYSCRVKHVSLQGLYIYKSITEPGCLTWINLILPGMMGVFVVIIIFIAVTKRRCLSICKRGTR</sequence>
<dbReference type="PROSITE" id="PS00290">
    <property type="entry name" value="IG_MHC"/>
    <property type="match status" value="1"/>
</dbReference>
<evidence type="ECO:0000313" key="6">
    <source>
        <dbReference type="Proteomes" id="UP001557470"/>
    </source>
</evidence>
<protein>
    <recommendedName>
        <fullName evidence="4">Ig-like domain-containing protein</fullName>
    </recommendedName>
</protein>
<keyword evidence="3" id="KW-0732">Signal</keyword>
<dbReference type="InterPro" id="IPR007110">
    <property type="entry name" value="Ig-like_dom"/>
</dbReference>
<dbReference type="Pfam" id="PF07686">
    <property type="entry name" value="V-set"/>
    <property type="match status" value="1"/>
</dbReference>
<keyword evidence="6" id="KW-1185">Reference proteome</keyword>
<dbReference type="SUPFAM" id="SSF48726">
    <property type="entry name" value="Immunoglobulin"/>
    <property type="match status" value="2"/>
</dbReference>
<evidence type="ECO:0000256" key="3">
    <source>
        <dbReference type="SAM" id="SignalP"/>
    </source>
</evidence>
<dbReference type="InterPro" id="IPR036179">
    <property type="entry name" value="Ig-like_dom_sf"/>
</dbReference>
<dbReference type="InterPro" id="IPR050380">
    <property type="entry name" value="Immune_Resp_Modulators"/>
</dbReference>
<dbReference type="PANTHER" id="PTHR23411">
    <property type="entry name" value="TAPASIN"/>
    <property type="match status" value="1"/>
</dbReference>
<dbReference type="EMBL" id="JAGEUA010000007">
    <property type="protein sequence ID" value="KAL0970336.1"/>
    <property type="molecule type" value="Genomic_DNA"/>
</dbReference>
<dbReference type="InterPro" id="IPR003006">
    <property type="entry name" value="Ig/MHC_CS"/>
</dbReference>
<keyword evidence="2" id="KW-0812">Transmembrane</keyword>
<reference evidence="5 6" key="1">
    <citation type="submission" date="2024-06" db="EMBL/GenBank/DDBJ databases">
        <authorList>
            <person name="Pan Q."/>
            <person name="Wen M."/>
            <person name="Jouanno E."/>
            <person name="Zahm M."/>
            <person name="Klopp C."/>
            <person name="Cabau C."/>
            <person name="Louis A."/>
            <person name="Berthelot C."/>
            <person name="Parey E."/>
            <person name="Roest Crollius H."/>
            <person name="Montfort J."/>
            <person name="Robinson-Rechavi M."/>
            <person name="Bouchez O."/>
            <person name="Lampietro C."/>
            <person name="Lopez Roques C."/>
            <person name="Donnadieu C."/>
            <person name="Postlethwait J."/>
            <person name="Bobe J."/>
            <person name="Verreycken H."/>
            <person name="Guiguen Y."/>
        </authorList>
    </citation>
    <scope>NUCLEOTIDE SEQUENCE [LARGE SCALE GENOMIC DNA]</scope>
    <source>
        <strain evidence="5">Up_M1</strain>
        <tissue evidence="5">Testis</tissue>
    </source>
</reference>
<keyword evidence="1" id="KW-0393">Immunoglobulin domain</keyword>
<dbReference type="PROSITE" id="PS50835">
    <property type="entry name" value="IG_LIKE"/>
    <property type="match status" value="1"/>
</dbReference>
<organism evidence="5 6">
    <name type="scientific">Umbra pygmaea</name>
    <name type="common">Eastern mudminnow</name>
    <dbReference type="NCBI Taxonomy" id="75934"/>
    <lineage>
        <taxon>Eukaryota</taxon>
        <taxon>Metazoa</taxon>
        <taxon>Chordata</taxon>
        <taxon>Craniata</taxon>
        <taxon>Vertebrata</taxon>
        <taxon>Euteleostomi</taxon>
        <taxon>Actinopterygii</taxon>
        <taxon>Neopterygii</taxon>
        <taxon>Teleostei</taxon>
        <taxon>Protacanthopterygii</taxon>
        <taxon>Esociformes</taxon>
        <taxon>Umbridae</taxon>
        <taxon>Umbra</taxon>
    </lineage>
</organism>
<feature type="transmembrane region" description="Helical" evidence="2">
    <location>
        <begin position="382"/>
        <end position="404"/>
    </location>
</feature>
<dbReference type="InterPro" id="IPR003597">
    <property type="entry name" value="Ig_C1-set"/>
</dbReference>
<dbReference type="InterPro" id="IPR013783">
    <property type="entry name" value="Ig-like_fold"/>
</dbReference>
<comment type="caution">
    <text evidence="5">The sequence shown here is derived from an EMBL/GenBank/DDBJ whole genome shotgun (WGS) entry which is preliminary data.</text>
</comment>
<accession>A0ABD0WGS4</accession>
<gene>
    <name evidence="5" type="ORF">UPYG_G00240600</name>
</gene>
<keyword evidence="2" id="KW-1133">Transmembrane helix</keyword>
<dbReference type="Gene3D" id="2.60.40.10">
    <property type="entry name" value="Immunoglobulins"/>
    <property type="match status" value="2"/>
</dbReference>
<dbReference type="AlphaFoldDB" id="A0ABD0WGS4"/>
<feature type="signal peptide" evidence="3">
    <location>
        <begin position="1"/>
        <end position="17"/>
    </location>
</feature>
<dbReference type="Pfam" id="PF07654">
    <property type="entry name" value="C1-set"/>
    <property type="match status" value="1"/>
</dbReference>
<evidence type="ECO:0000256" key="2">
    <source>
        <dbReference type="SAM" id="Phobius"/>
    </source>
</evidence>